<feature type="domain" description="Retrotransposon gag" evidence="2">
    <location>
        <begin position="158"/>
        <end position="250"/>
    </location>
</feature>
<accession>A0A6J1EQ90</accession>
<evidence type="ECO:0000313" key="4">
    <source>
        <dbReference type="RefSeq" id="XP_022929949.1"/>
    </source>
</evidence>
<dbReference type="CDD" id="cd00303">
    <property type="entry name" value="retropepsin_like"/>
    <property type="match status" value="1"/>
</dbReference>
<feature type="compositionally biased region" description="Polar residues" evidence="1">
    <location>
        <begin position="526"/>
        <end position="541"/>
    </location>
</feature>
<dbReference type="InterPro" id="IPR005162">
    <property type="entry name" value="Retrotrans_gag_dom"/>
</dbReference>
<proteinExistence type="predicted"/>
<feature type="compositionally biased region" description="Acidic residues" evidence="1">
    <location>
        <begin position="777"/>
        <end position="791"/>
    </location>
</feature>
<feature type="region of interest" description="Disordered" evidence="1">
    <location>
        <begin position="772"/>
        <end position="791"/>
    </location>
</feature>
<evidence type="ECO:0000259" key="2">
    <source>
        <dbReference type="Pfam" id="PF03732"/>
    </source>
</evidence>
<dbReference type="Pfam" id="PF03732">
    <property type="entry name" value="Retrotrans_gag"/>
    <property type="match status" value="1"/>
</dbReference>
<dbReference type="PANTHER" id="PTHR33067">
    <property type="entry name" value="RNA-DIRECTED DNA POLYMERASE-RELATED"/>
    <property type="match status" value="1"/>
</dbReference>
<dbReference type="InterPro" id="IPR021109">
    <property type="entry name" value="Peptidase_aspartic_dom_sf"/>
</dbReference>
<dbReference type="Gene3D" id="2.40.70.10">
    <property type="entry name" value="Acid Proteases"/>
    <property type="match status" value="1"/>
</dbReference>
<dbReference type="KEGG" id="cmos:111436411"/>
<dbReference type="AlphaFoldDB" id="A0A6J1EQ90"/>
<dbReference type="RefSeq" id="XP_022929949.1">
    <property type="nucleotide sequence ID" value="XM_023074181.1"/>
</dbReference>
<reference evidence="4" key="1">
    <citation type="submission" date="2025-08" db="UniProtKB">
        <authorList>
            <consortium name="RefSeq"/>
        </authorList>
    </citation>
    <scope>IDENTIFICATION</scope>
    <source>
        <tissue evidence="4">Young leaves</tissue>
    </source>
</reference>
<protein>
    <submittedName>
        <fullName evidence="4">Uncharacterized protein LOC111436411</fullName>
    </submittedName>
</protein>
<dbReference type="PANTHER" id="PTHR33067:SF9">
    <property type="entry name" value="RNA-DIRECTED DNA POLYMERASE"/>
    <property type="match status" value="1"/>
</dbReference>
<name>A0A6J1EQ90_CUCMO</name>
<keyword evidence="3" id="KW-1185">Reference proteome</keyword>
<gene>
    <name evidence="4" type="primary">LOC111436411</name>
</gene>
<feature type="compositionally biased region" description="Basic and acidic residues" evidence="1">
    <location>
        <begin position="486"/>
        <end position="525"/>
    </location>
</feature>
<organism evidence="3 4">
    <name type="scientific">Cucurbita moschata</name>
    <name type="common">Winter crookneck squash</name>
    <name type="synonym">Cucurbita pepo var. moschata</name>
    <dbReference type="NCBI Taxonomy" id="3662"/>
    <lineage>
        <taxon>Eukaryota</taxon>
        <taxon>Viridiplantae</taxon>
        <taxon>Streptophyta</taxon>
        <taxon>Embryophyta</taxon>
        <taxon>Tracheophyta</taxon>
        <taxon>Spermatophyta</taxon>
        <taxon>Magnoliopsida</taxon>
        <taxon>eudicotyledons</taxon>
        <taxon>Gunneridae</taxon>
        <taxon>Pentapetalae</taxon>
        <taxon>rosids</taxon>
        <taxon>fabids</taxon>
        <taxon>Cucurbitales</taxon>
        <taxon>Cucurbitaceae</taxon>
        <taxon>Cucurbiteae</taxon>
        <taxon>Cucurbita</taxon>
    </lineage>
</organism>
<feature type="region of interest" description="Disordered" evidence="1">
    <location>
        <begin position="485"/>
        <end position="551"/>
    </location>
</feature>
<dbReference type="Proteomes" id="UP000504609">
    <property type="component" value="Unplaced"/>
</dbReference>
<evidence type="ECO:0000313" key="3">
    <source>
        <dbReference type="Proteomes" id="UP000504609"/>
    </source>
</evidence>
<dbReference type="GeneID" id="111436411"/>
<sequence length="791" mass="89974">MNPPTGLEFILDPEIERTFRRRLKKKKKMTEQNIQQIELGAQLNREFENPAMMANQERITANPIHLADDRERAIRAYAHPAVEELNPCIIRPEIQGTTFELKPVMFQMLQTIGQFHGLPLEDPHLHLKSFLGVSDSFRFHSDSFRFQGVDKDMIRLSLFPYLLRDGAKSWLNTLAPGTIDSWNSLAENFLIKYFPPTRNARFKNEIVTFQQFEDETLSEACERFKEMLRKCPHHGLPHCIQMETFYNGLNIVTKQVVDASANGAILSKTYNEAYEILERIASNNCQWADVRSNPGRKTRGVLEVDALSSINAQLASVTNILQNLALGQDSMIKAPVHTAAAINQTAAESCVYCGEEHTFDQCPSNPASIFYVGNQASQGNLKNNPFSNTYNPGWRNHPNFSWKGQSLYNQQMPPKANYPSGFRLQNQLAYSSQQVNTQGKGTTQAQYTSETSIESLIKEYMAKNDAVIQSQQASLRNLEVQIGGEKNAEQGDSHSQETADTQQRNEEAAVQKEHSKDYAEVEEQPKMQTTASSEQESRTYTPSPPFPQRIKRKKEEAHFEKFMDILKEIHINIPLVEALKQMPNYVKFLKDVLINRRKFEEFKVVSLNEECSAILKNKIPLKEKDPGSFTIPVSIGGKELGRALCDLGANINLMPLSIYKKLGIGEARPTTVTLQLADRSITYPEGKIEDILIQVDKFIFLADFIILDYEVDHDVPIILGRPFLKIGRTLVDVYKGTITLRMSYQKVEFNINDSMKYPVVIEECSAVYELTKQPTTEEWDDEESEQEENSS</sequence>
<evidence type="ECO:0000256" key="1">
    <source>
        <dbReference type="SAM" id="MobiDB-lite"/>
    </source>
</evidence>